<comment type="caution">
    <text evidence="1">The sequence shown here is derived from an EMBL/GenBank/DDBJ whole genome shotgun (WGS) entry which is preliminary data.</text>
</comment>
<reference evidence="1" key="1">
    <citation type="submission" date="2020-08" db="EMBL/GenBank/DDBJ databases">
        <title>Plant Genome Project.</title>
        <authorList>
            <person name="Zhang R.-G."/>
        </authorList>
    </citation>
    <scope>NUCLEOTIDE SEQUENCE</scope>
    <source>
        <strain evidence="1">WSP0</strain>
        <tissue evidence="1">Leaf</tissue>
    </source>
</reference>
<evidence type="ECO:0000313" key="1">
    <source>
        <dbReference type="EMBL" id="KAG5531156.1"/>
    </source>
</evidence>
<evidence type="ECO:0000313" key="2">
    <source>
        <dbReference type="Proteomes" id="UP000823749"/>
    </source>
</evidence>
<keyword evidence="2" id="KW-1185">Reference proteome</keyword>
<organism evidence="1 2">
    <name type="scientific">Rhododendron griersonianum</name>
    <dbReference type="NCBI Taxonomy" id="479676"/>
    <lineage>
        <taxon>Eukaryota</taxon>
        <taxon>Viridiplantae</taxon>
        <taxon>Streptophyta</taxon>
        <taxon>Embryophyta</taxon>
        <taxon>Tracheophyta</taxon>
        <taxon>Spermatophyta</taxon>
        <taxon>Magnoliopsida</taxon>
        <taxon>eudicotyledons</taxon>
        <taxon>Gunneridae</taxon>
        <taxon>Pentapetalae</taxon>
        <taxon>asterids</taxon>
        <taxon>Ericales</taxon>
        <taxon>Ericaceae</taxon>
        <taxon>Ericoideae</taxon>
        <taxon>Rhodoreae</taxon>
        <taxon>Rhododendron</taxon>
    </lineage>
</organism>
<name>A0AAV6IQZ1_9ERIC</name>
<dbReference type="AlphaFoldDB" id="A0AAV6IQZ1"/>
<proteinExistence type="predicted"/>
<sequence length="118" mass="12781">MGDHGIYSLAIVLSIVERNKVYPLCSQAEETPKRLLLCPLSWKETTKMKSYVITGSTSASTIQEDLAAQGFPYQSTELRGNLTASIGLCYTTLSTILSTKIESRLHLGSGSGQSIVHS</sequence>
<protein>
    <submittedName>
        <fullName evidence="1">Uncharacterized protein</fullName>
    </submittedName>
</protein>
<dbReference type="Proteomes" id="UP000823749">
    <property type="component" value="Chromosome 9"/>
</dbReference>
<gene>
    <name evidence="1" type="ORF">RHGRI_025946</name>
</gene>
<dbReference type="EMBL" id="JACTNZ010000009">
    <property type="protein sequence ID" value="KAG5531156.1"/>
    <property type="molecule type" value="Genomic_DNA"/>
</dbReference>
<accession>A0AAV6IQZ1</accession>